<sequence length="94" mass="11065">MVSYWWLVVAVIITYAIRSLKAKVEIQKAVEMDARTIQKYFDLLEKTRTLGDKKSELIDQLIQDKFSLTDSEFQLKENIAELQCQYERTLAVFN</sequence>
<evidence type="ECO:0000313" key="2">
    <source>
        <dbReference type="Proteomes" id="UP000436006"/>
    </source>
</evidence>
<gene>
    <name evidence="1" type="ORF">GO755_29520</name>
</gene>
<organism evidence="1 2">
    <name type="scientific">Spirosoma arboris</name>
    <dbReference type="NCBI Taxonomy" id="2682092"/>
    <lineage>
        <taxon>Bacteria</taxon>
        <taxon>Pseudomonadati</taxon>
        <taxon>Bacteroidota</taxon>
        <taxon>Cytophagia</taxon>
        <taxon>Cytophagales</taxon>
        <taxon>Cytophagaceae</taxon>
        <taxon>Spirosoma</taxon>
    </lineage>
</organism>
<reference evidence="1 2" key="1">
    <citation type="submission" date="2019-12" db="EMBL/GenBank/DDBJ databases">
        <title>Spirosoma sp. HMF4905 genome sequencing and assembly.</title>
        <authorList>
            <person name="Kang H."/>
            <person name="Cha I."/>
            <person name="Kim H."/>
            <person name="Joh K."/>
        </authorList>
    </citation>
    <scope>NUCLEOTIDE SEQUENCE [LARGE SCALE GENOMIC DNA]</scope>
    <source>
        <strain evidence="1 2">HMF4905</strain>
    </source>
</reference>
<keyword evidence="2" id="KW-1185">Reference proteome</keyword>
<proteinExistence type="predicted"/>
<protein>
    <submittedName>
        <fullName evidence="1">Uncharacterized protein</fullName>
    </submittedName>
</protein>
<dbReference type="RefSeq" id="WP_157589035.1">
    <property type="nucleotide sequence ID" value="NZ_WPIN01000015.1"/>
</dbReference>
<comment type="caution">
    <text evidence="1">The sequence shown here is derived from an EMBL/GenBank/DDBJ whole genome shotgun (WGS) entry which is preliminary data.</text>
</comment>
<dbReference type="EMBL" id="WPIN01000015">
    <property type="protein sequence ID" value="MVM34207.1"/>
    <property type="molecule type" value="Genomic_DNA"/>
</dbReference>
<evidence type="ECO:0000313" key="1">
    <source>
        <dbReference type="EMBL" id="MVM34207.1"/>
    </source>
</evidence>
<accession>A0A7K1SK78</accession>
<dbReference type="AlphaFoldDB" id="A0A7K1SK78"/>
<name>A0A7K1SK78_9BACT</name>
<dbReference type="Proteomes" id="UP000436006">
    <property type="component" value="Unassembled WGS sequence"/>
</dbReference>